<dbReference type="OrthoDB" id="2652925at2"/>
<dbReference type="STRING" id="1586267.GCA_001418685_02127"/>
<organism evidence="1 2">
    <name type="scientific">Apibacter mensalis</name>
    <dbReference type="NCBI Taxonomy" id="1586267"/>
    <lineage>
        <taxon>Bacteria</taxon>
        <taxon>Pseudomonadati</taxon>
        <taxon>Bacteroidota</taxon>
        <taxon>Flavobacteriia</taxon>
        <taxon>Flavobacteriales</taxon>
        <taxon>Weeksellaceae</taxon>
        <taxon>Apibacter</taxon>
    </lineage>
</organism>
<dbReference type="RefSeq" id="WP_034947387.1">
    <property type="nucleotide sequence ID" value="NZ_FCOR01000037.1"/>
</dbReference>
<protein>
    <submittedName>
        <fullName evidence="1">Uncharacterized protein</fullName>
    </submittedName>
</protein>
<keyword evidence="2" id="KW-1185">Reference proteome</keyword>
<sequence length="103" mass="11899">MDFKNVLGKSTGIITYDNFSTLDVSSGIKGNIDNLKEDLLQIEYHNNLILDLGWYPSFNKKGAFSISIIKDFNWENPIKVQKCKSFEELGNFITEFINYCNNY</sequence>
<proteinExistence type="predicted"/>
<name>A0A0X8XXP4_9FLAO</name>
<dbReference type="Proteomes" id="UP000182761">
    <property type="component" value="Unassembled WGS sequence"/>
</dbReference>
<dbReference type="EMBL" id="FCOR01000037">
    <property type="protein sequence ID" value="CVK17265.1"/>
    <property type="molecule type" value="Genomic_DNA"/>
</dbReference>
<accession>A0A0X8XXP4</accession>
<reference evidence="1 2" key="1">
    <citation type="submission" date="2016-01" db="EMBL/GenBank/DDBJ databases">
        <authorList>
            <person name="McClelland M."/>
            <person name="Jain A."/>
            <person name="Saraogi P."/>
            <person name="Mendelson R."/>
            <person name="Westerman R."/>
            <person name="SanMiguel P."/>
            <person name="Csonka L."/>
        </authorList>
    </citation>
    <scope>NUCLEOTIDE SEQUENCE [LARGE SCALE GENOMIC DNA]</scope>
    <source>
        <strain evidence="1 2">R-53146</strain>
    </source>
</reference>
<evidence type="ECO:0000313" key="1">
    <source>
        <dbReference type="EMBL" id="CVK17265.1"/>
    </source>
</evidence>
<gene>
    <name evidence="1" type="ORF">Ga0061079_1372</name>
</gene>
<evidence type="ECO:0000313" key="2">
    <source>
        <dbReference type="Proteomes" id="UP000182761"/>
    </source>
</evidence>
<dbReference type="AlphaFoldDB" id="A0A0X8XXP4"/>